<evidence type="ECO:0000313" key="1">
    <source>
        <dbReference type="EMBL" id="KAH7671275.1"/>
    </source>
</evidence>
<comment type="caution">
    <text evidence="1">The sequence shown here is derived from an EMBL/GenBank/DDBJ whole genome shotgun (WGS) entry which is preliminary data.</text>
</comment>
<protein>
    <submittedName>
        <fullName evidence="1">Alpha-D-mannose-specific plant lectins domain-containing protein</fullName>
    </submittedName>
</protein>
<accession>A0ACB7VC83</accession>
<gene>
    <name evidence="1" type="ORF">IHE45_10G082700</name>
</gene>
<name>A0ACB7VC83_DIOAL</name>
<organism evidence="1 2">
    <name type="scientific">Dioscorea alata</name>
    <name type="common">Purple yam</name>
    <dbReference type="NCBI Taxonomy" id="55571"/>
    <lineage>
        <taxon>Eukaryota</taxon>
        <taxon>Viridiplantae</taxon>
        <taxon>Streptophyta</taxon>
        <taxon>Embryophyta</taxon>
        <taxon>Tracheophyta</taxon>
        <taxon>Spermatophyta</taxon>
        <taxon>Magnoliopsida</taxon>
        <taxon>Liliopsida</taxon>
        <taxon>Dioscoreales</taxon>
        <taxon>Dioscoreaceae</taxon>
        <taxon>Dioscorea</taxon>
    </lineage>
</organism>
<proteinExistence type="predicted"/>
<evidence type="ECO:0000313" key="2">
    <source>
        <dbReference type="Proteomes" id="UP000827976"/>
    </source>
</evidence>
<keyword evidence="2" id="KW-1185">Reference proteome</keyword>
<dbReference type="EMBL" id="CM037020">
    <property type="protein sequence ID" value="KAH7671275.1"/>
    <property type="molecule type" value="Genomic_DNA"/>
</dbReference>
<sequence>MVLTHHHHHHLFPLILSLSLLILPSSSRTHELPALFSVPDQYLSGGQNLTDGNTVVSLSNDCSLTVYLLDILVTDYQTSTTTSNCILHLNNFGQFILTPSDEPAKNQTIYNPGPEGDYALLFVGGIAAIYGPATWNNGVPISTSTLKQRMLNAGSSDTFIASSQSIIDGTGLIAQNGNVEASITEDCTLVVSYVDTGVIIWDTPRVYDNLTGCFLLFTYGELLLQGYSGSTLVTQWTGGYPAVDIDLLVAALRYNGRIDIYGFQRLLTPPSASATAAAVAENIKMVTA</sequence>
<reference evidence="2" key="1">
    <citation type="journal article" date="2022" name="Nat. Commun.">
        <title>Chromosome evolution and the genetic basis of agronomically important traits in greater yam.</title>
        <authorList>
            <person name="Bredeson J.V."/>
            <person name="Lyons J.B."/>
            <person name="Oniyinde I.O."/>
            <person name="Okereke N.R."/>
            <person name="Kolade O."/>
            <person name="Nnabue I."/>
            <person name="Nwadili C.O."/>
            <person name="Hribova E."/>
            <person name="Parker M."/>
            <person name="Nwogha J."/>
            <person name="Shu S."/>
            <person name="Carlson J."/>
            <person name="Kariba R."/>
            <person name="Muthemba S."/>
            <person name="Knop K."/>
            <person name="Barton G.J."/>
            <person name="Sherwood A.V."/>
            <person name="Lopez-Montes A."/>
            <person name="Asiedu R."/>
            <person name="Jamnadass R."/>
            <person name="Muchugi A."/>
            <person name="Goodstein D."/>
            <person name="Egesi C.N."/>
            <person name="Featherston J."/>
            <person name="Asfaw A."/>
            <person name="Simpson G.G."/>
            <person name="Dolezel J."/>
            <person name="Hendre P.S."/>
            <person name="Van Deynze A."/>
            <person name="Kumar P.L."/>
            <person name="Obidiegwu J.E."/>
            <person name="Bhattacharjee R."/>
            <person name="Rokhsar D.S."/>
        </authorList>
    </citation>
    <scope>NUCLEOTIDE SEQUENCE [LARGE SCALE GENOMIC DNA]</scope>
    <source>
        <strain evidence="2">cv. TDa95/00328</strain>
    </source>
</reference>
<dbReference type="Proteomes" id="UP000827976">
    <property type="component" value="Chromosome 10"/>
</dbReference>